<dbReference type="Gene3D" id="1.10.1040.10">
    <property type="entry name" value="N-(1-d-carboxylethyl)-l-norvaline Dehydrogenase, domain 2"/>
    <property type="match status" value="1"/>
</dbReference>
<protein>
    <submittedName>
        <fullName evidence="7">NAD-binding protein</fullName>
    </submittedName>
</protein>
<gene>
    <name evidence="7" type="ORF">I8J29_04965</name>
</gene>
<evidence type="ECO:0000313" key="7">
    <source>
        <dbReference type="EMBL" id="MBO7743534.1"/>
    </source>
</evidence>
<proteinExistence type="inferred from homology"/>
<evidence type="ECO:0000259" key="4">
    <source>
        <dbReference type="Pfam" id="PF03446"/>
    </source>
</evidence>
<keyword evidence="3" id="KW-0520">NAD</keyword>
<dbReference type="PROSITE" id="PS00895">
    <property type="entry name" value="3_HYDROXYISOBUT_DH"/>
    <property type="match status" value="1"/>
</dbReference>
<dbReference type="Proteomes" id="UP000670947">
    <property type="component" value="Unassembled WGS sequence"/>
</dbReference>
<evidence type="ECO:0000256" key="2">
    <source>
        <dbReference type="ARBA" id="ARBA00023002"/>
    </source>
</evidence>
<dbReference type="InterPro" id="IPR008927">
    <property type="entry name" value="6-PGluconate_DH-like_C_sf"/>
</dbReference>
<dbReference type="PANTHER" id="PTHR22981:SF7">
    <property type="entry name" value="3-HYDROXYISOBUTYRATE DEHYDROGENASE, MITOCHONDRIAL"/>
    <property type="match status" value="1"/>
</dbReference>
<dbReference type="Gene3D" id="3.40.50.720">
    <property type="entry name" value="NAD(P)-binding Rossmann-like Domain"/>
    <property type="match status" value="1"/>
</dbReference>
<evidence type="ECO:0000313" key="8">
    <source>
        <dbReference type="Proteomes" id="UP000670947"/>
    </source>
</evidence>
<dbReference type="SUPFAM" id="SSF54909">
    <property type="entry name" value="Dimeric alpha+beta barrel"/>
    <property type="match status" value="1"/>
</dbReference>
<feature type="domain" description="6-phosphogluconate dehydrogenase NADP-binding" evidence="4">
    <location>
        <begin position="2"/>
        <end position="161"/>
    </location>
</feature>
<accession>A0ABS3W5G5</accession>
<sequence>MKVGFVGLGNMGFPMALNLMKAGFEVYGKNRSQGKEQAFAAKGGRTGLSLAELAARMDVVLTCLPLPADVERVYAGAEGLIANAHDGLVLIDCSTASPELSRKLFAQASEAGIDFLDAPVSGGTTGAEAGTLSVMVGGREEAFQRVHGVLEAFGKSISYVGEAGSGSAVKLINQLMVGIHTLAVGEAYALARQAGLDSNKLFGILNNSFAQSKIMERHYTQFIAKDSFEPGFALKLLAKDMNLAAEMGAASQVRLNAGKRAQALINQAVLEGYGDADMSGMYKYQAAEDRKRREAGERKHFAVFLPMLDPEKSVAYRAEHLQFLADNRAAGRLHANGRFVDGAGGLVIYRGSSLEEVEDLVKQDPYVKLGARGYEIHEWEIVLSDN</sequence>
<dbReference type="Pfam" id="PF03795">
    <property type="entry name" value="YCII"/>
    <property type="match status" value="1"/>
</dbReference>
<dbReference type="Pfam" id="PF03446">
    <property type="entry name" value="NAD_binding_2"/>
    <property type="match status" value="1"/>
</dbReference>
<dbReference type="SUPFAM" id="SSF48179">
    <property type="entry name" value="6-phosphogluconate dehydrogenase C-terminal domain-like"/>
    <property type="match status" value="1"/>
</dbReference>
<organism evidence="7 8">
    <name type="scientific">Paenibacillus artemisiicola</name>
    <dbReference type="NCBI Taxonomy" id="1172618"/>
    <lineage>
        <taxon>Bacteria</taxon>
        <taxon>Bacillati</taxon>
        <taxon>Bacillota</taxon>
        <taxon>Bacilli</taxon>
        <taxon>Bacillales</taxon>
        <taxon>Paenibacillaceae</taxon>
        <taxon>Paenibacillus</taxon>
    </lineage>
</organism>
<dbReference type="InterPro" id="IPR006115">
    <property type="entry name" value="6PGDH_NADP-bd"/>
</dbReference>
<dbReference type="SUPFAM" id="SSF51735">
    <property type="entry name" value="NAD(P)-binding Rossmann-fold domains"/>
    <property type="match status" value="1"/>
</dbReference>
<dbReference type="EMBL" id="JAGGDJ010000002">
    <property type="protein sequence ID" value="MBO7743534.1"/>
    <property type="molecule type" value="Genomic_DNA"/>
</dbReference>
<dbReference type="InterPro" id="IPR005545">
    <property type="entry name" value="YCII"/>
</dbReference>
<reference evidence="7 8" key="1">
    <citation type="submission" date="2021-03" db="EMBL/GenBank/DDBJ databases">
        <title>Paenibacillus artemisicola MWE-103 whole genome sequence.</title>
        <authorList>
            <person name="Ham Y.J."/>
        </authorList>
    </citation>
    <scope>NUCLEOTIDE SEQUENCE [LARGE SCALE GENOMIC DNA]</scope>
    <source>
        <strain evidence="7 8">MWE-103</strain>
    </source>
</reference>
<evidence type="ECO:0000256" key="1">
    <source>
        <dbReference type="ARBA" id="ARBA00007689"/>
    </source>
</evidence>
<dbReference type="Pfam" id="PF14833">
    <property type="entry name" value="NAD_binding_11"/>
    <property type="match status" value="1"/>
</dbReference>
<feature type="domain" description="YCII-related" evidence="5">
    <location>
        <begin position="311"/>
        <end position="380"/>
    </location>
</feature>
<evidence type="ECO:0000259" key="5">
    <source>
        <dbReference type="Pfam" id="PF03795"/>
    </source>
</evidence>
<dbReference type="InterPro" id="IPR013328">
    <property type="entry name" value="6PGD_dom2"/>
</dbReference>
<comment type="similarity">
    <text evidence="1">Belongs to the YciI family.</text>
</comment>
<dbReference type="InterPro" id="IPR002204">
    <property type="entry name" value="3-OH-isobutyrate_DH-rel_CS"/>
</dbReference>
<name>A0ABS3W5G5_9BACL</name>
<dbReference type="InterPro" id="IPR029154">
    <property type="entry name" value="HIBADH-like_NADP-bd"/>
</dbReference>
<dbReference type="PANTHER" id="PTHR22981">
    <property type="entry name" value="3-HYDROXYISOBUTYRATE DEHYDROGENASE-RELATED"/>
    <property type="match status" value="1"/>
</dbReference>
<dbReference type="InterPro" id="IPR011008">
    <property type="entry name" value="Dimeric_a/b-barrel"/>
</dbReference>
<evidence type="ECO:0000256" key="3">
    <source>
        <dbReference type="ARBA" id="ARBA00023027"/>
    </source>
</evidence>
<dbReference type="InterPro" id="IPR036291">
    <property type="entry name" value="NAD(P)-bd_dom_sf"/>
</dbReference>
<dbReference type="Gene3D" id="3.30.70.1060">
    <property type="entry name" value="Dimeric alpha+beta barrel"/>
    <property type="match status" value="1"/>
</dbReference>
<comment type="caution">
    <text evidence="7">The sequence shown here is derived from an EMBL/GenBank/DDBJ whole genome shotgun (WGS) entry which is preliminary data.</text>
</comment>
<keyword evidence="2" id="KW-0560">Oxidoreductase</keyword>
<evidence type="ECO:0000259" key="6">
    <source>
        <dbReference type="Pfam" id="PF14833"/>
    </source>
</evidence>
<feature type="domain" description="3-hydroxyisobutyrate dehydrogenase-like NAD-binding" evidence="6">
    <location>
        <begin position="164"/>
        <end position="284"/>
    </location>
</feature>
<keyword evidence="8" id="KW-1185">Reference proteome</keyword>